<dbReference type="Proteomes" id="UP000735302">
    <property type="component" value="Unassembled WGS sequence"/>
</dbReference>
<accession>A0AAV4BCU3</accession>
<organism evidence="1 2">
    <name type="scientific">Plakobranchus ocellatus</name>
    <dbReference type="NCBI Taxonomy" id="259542"/>
    <lineage>
        <taxon>Eukaryota</taxon>
        <taxon>Metazoa</taxon>
        <taxon>Spiralia</taxon>
        <taxon>Lophotrochozoa</taxon>
        <taxon>Mollusca</taxon>
        <taxon>Gastropoda</taxon>
        <taxon>Heterobranchia</taxon>
        <taxon>Euthyneura</taxon>
        <taxon>Panpulmonata</taxon>
        <taxon>Sacoglossa</taxon>
        <taxon>Placobranchoidea</taxon>
        <taxon>Plakobranchidae</taxon>
        <taxon>Plakobranchus</taxon>
    </lineage>
</organism>
<dbReference type="AlphaFoldDB" id="A0AAV4BCU3"/>
<evidence type="ECO:0000313" key="1">
    <source>
        <dbReference type="EMBL" id="GFO17013.1"/>
    </source>
</evidence>
<gene>
    <name evidence="1" type="ORF">PoB_004351800</name>
</gene>
<sequence length="112" mass="12040">MSCDSTRMEGLVFYNVATQKKGDLGLSGPQSGQSAGGEAQVRNRIVSANLRATESLITVPPPFSGNTLGLFRKFFNRSISPRTPIILCAVLFETFLVQADKFGGLPGCISER</sequence>
<proteinExistence type="predicted"/>
<name>A0AAV4BCU3_9GAST</name>
<dbReference type="EMBL" id="BLXT01004727">
    <property type="protein sequence ID" value="GFO17013.1"/>
    <property type="molecule type" value="Genomic_DNA"/>
</dbReference>
<evidence type="ECO:0000313" key="2">
    <source>
        <dbReference type="Proteomes" id="UP000735302"/>
    </source>
</evidence>
<reference evidence="1 2" key="1">
    <citation type="journal article" date="2021" name="Elife">
        <title>Chloroplast acquisition without the gene transfer in kleptoplastic sea slugs, Plakobranchus ocellatus.</title>
        <authorList>
            <person name="Maeda T."/>
            <person name="Takahashi S."/>
            <person name="Yoshida T."/>
            <person name="Shimamura S."/>
            <person name="Takaki Y."/>
            <person name="Nagai Y."/>
            <person name="Toyoda A."/>
            <person name="Suzuki Y."/>
            <person name="Arimoto A."/>
            <person name="Ishii H."/>
            <person name="Satoh N."/>
            <person name="Nishiyama T."/>
            <person name="Hasebe M."/>
            <person name="Maruyama T."/>
            <person name="Minagawa J."/>
            <person name="Obokata J."/>
            <person name="Shigenobu S."/>
        </authorList>
    </citation>
    <scope>NUCLEOTIDE SEQUENCE [LARGE SCALE GENOMIC DNA]</scope>
</reference>
<keyword evidence="2" id="KW-1185">Reference proteome</keyword>
<protein>
    <submittedName>
        <fullName evidence="1">Uncharacterized protein</fullName>
    </submittedName>
</protein>
<comment type="caution">
    <text evidence="1">The sequence shown here is derived from an EMBL/GenBank/DDBJ whole genome shotgun (WGS) entry which is preliminary data.</text>
</comment>